<reference evidence="2 3" key="2">
    <citation type="journal article" date="2007" name="BMC Biol.">
        <title>A 100%-complete sequence reveals unusually simple genomic features in the hot-spring red alga Cyanidioschyzon merolae.</title>
        <authorList>
            <person name="Nozaki H."/>
            <person name="Takano H."/>
            <person name="Misumi O."/>
            <person name="Terasawa K."/>
            <person name="Matsuzaki M."/>
            <person name="Maruyama S."/>
            <person name="Nishida K."/>
            <person name="Yagisawa F."/>
            <person name="Yoshida Y."/>
            <person name="Fujiwara T."/>
            <person name="Takio S."/>
            <person name="Tamura K."/>
            <person name="Chung S.J."/>
            <person name="Nakamura S."/>
            <person name="Kuroiwa H."/>
            <person name="Tanaka K."/>
            <person name="Sato N."/>
            <person name="Kuroiwa T."/>
        </authorList>
    </citation>
    <scope>NUCLEOTIDE SEQUENCE [LARGE SCALE GENOMIC DNA]</scope>
    <source>
        <strain evidence="2 3">10D</strain>
    </source>
</reference>
<keyword evidence="1" id="KW-0812">Transmembrane</keyword>
<proteinExistence type="predicted"/>
<keyword evidence="3" id="KW-1185">Reference proteome</keyword>
<reference evidence="2 3" key="1">
    <citation type="journal article" date="2004" name="Nature">
        <title>Genome sequence of the ultrasmall unicellular red alga Cyanidioschyzon merolae 10D.</title>
        <authorList>
            <person name="Matsuzaki M."/>
            <person name="Misumi O."/>
            <person name="Shin-i T."/>
            <person name="Maruyama S."/>
            <person name="Takahara M."/>
            <person name="Miyagishima S."/>
            <person name="Mori T."/>
            <person name="Nishida K."/>
            <person name="Yagisawa F."/>
            <person name="Nishida K."/>
            <person name="Yoshida Y."/>
            <person name="Nishimura Y."/>
            <person name="Nakao S."/>
            <person name="Kobayashi T."/>
            <person name="Momoyama Y."/>
            <person name="Higashiyama T."/>
            <person name="Minoda A."/>
            <person name="Sano M."/>
            <person name="Nomoto H."/>
            <person name="Oishi K."/>
            <person name="Hayashi H."/>
            <person name="Ohta F."/>
            <person name="Nishizaka S."/>
            <person name="Haga S."/>
            <person name="Miura S."/>
            <person name="Morishita T."/>
            <person name="Kabeya Y."/>
            <person name="Terasawa K."/>
            <person name="Suzuki Y."/>
            <person name="Ishii Y."/>
            <person name="Asakawa S."/>
            <person name="Takano H."/>
            <person name="Ohta N."/>
            <person name="Kuroiwa H."/>
            <person name="Tanaka K."/>
            <person name="Shimizu N."/>
            <person name="Sugano S."/>
            <person name="Sato N."/>
            <person name="Nozaki H."/>
            <person name="Ogasawara N."/>
            <person name="Kohara Y."/>
            <person name="Kuroiwa T."/>
        </authorList>
    </citation>
    <scope>NUCLEOTIDE SEQUENCE [LARGE SCALE GENOMIC DNA]</scope>
    <source>
        <strain evidence="2 3">10D</strain>
    </source>
</reference>
<sequence length="176" mass="18629">MKRGAVKEALLQSRHPATMPCVQPPRSKSLATRLSITRIVATDRKLSELEELHKILQEKSYPYGAPPPPKSYLFGGLGWVFGFGCAVGGPFLGIGAGYALSAPGAVGGLVLPRPIAVFGGGFGAGAVCGIGFSAGLVTGIGNGYVPIGFWVPFQFAPRFLRLEKLLDQLLQKFQSR</sequence>
<evidence type="ECO:0000313" key="2">
    <source>
        <dbReference type="EMBL" id="BAM79509.1"/>
    </source>
</evidence>
<dbReference type="HOGENOM" id="CLU_1527339_0_0_1"/>
<dbReference type="RefSeq" id="XP_005535795.1">
    <property type="nucleotide sequence ID" value="XM_005535738.1"/>
</dbReference>
<dbReference type="EMBL" id="AP006488">
    <property type="protein sequence ID" value="BAM79509.1"/>
    <property type="molecule type" value="Genomic_DNA"/>
</dbReference>
<dbReference type="KEGG" id="cme:CYME_CMF148C"/>
<evidence type="ECO:0000313" key="3">
    <source>
        <dbReference type="Proteomes" id="UP000007014"/>
    </source>
</evidence>
<feature type="transmembrane region" description="Helical" evidence="1">
    <location>
        <begin position="115"/>
        <end position="137"/>
    </location>
</feature>
<dbReference type="AlphaFoldDB" id="M1V758"/>
<accession>M1V758</accession>
<dbReference type="Proteomes" id="UP000007014">
    <property type="component" value="Chromosome 6"/>
</dbReference>
<gene>
    <name evidence="2" type="ORF">CYME_CMF148C</name>
</gene>
<keyword evidence="1" id="KW-1133">Transmembrane helix</keyword>
<keyword evidence="1" id="KW-0472">Membrane</keyword>
<evidence type="ECO:0000256" key="1">
    <source>
        <dbReference type="SAM" id="Phobius"/>
    </source>
</evidence>
<name>M1V758_CYAM1</name>
<dbReference type="GeneID" id="16992991"/>
<protein>
    <submittedName>
        <fullName evidence="2">Uncharacterized protein</fullName>
    </submittedName>
</protein>
<feature type="transmembrane region" description="Helical" evidence="1">
    <location>
        <begin position="72"/>
        <end position="94"/>
    </location>
</feature>
<dbReference type="Gramene" id="CMF148CT">
    <property type="protein sequence ID" value="CMF148CT"/>
    <property type="gene ID" value="CMF148C"/>
</dbReference>
<organism evidence="2 3">
    <name type="scientific">Cyanidioschyzon merolae (strain NIES-3377 / 10D)</name>
    <name type="common">Unicellular red alga</name>
    <dbReference type="NCBI Taxonomy" id="280699"/>
    <lineage>
        <taxon>Eukaryota</taxon>
        <taxon>Rhodophyta</taxon>
        <taxon>Bangiophyceae</taxon>
        <taxon>Cyanidiales</taxon>
        <taxon>Cyanidiaceae</taxon>
        <taxon>Cyanidioschyzon</taxon>
    </lineage>
</organism>